<dbReference type="SUPFAM" id="SSF48403">
    <property type="entry name" value="Ankyrin repeat"/>
    <property type="match status" value="1"/>
</dbReference>
<organism evidence="4 5">
    <name type="scientific">Pestalotiopsis fici (strain W106-1 / CGMCC3.15140)</name>
    <dbReference type="NCBI Taxonomy" id="1229662"/>
    <lineage>
        <taxon>Eukaryota</taxon>
        <taxon>Fungi</taxon>
        <taxon>Dikarya</taxon>
        <taxon>Ascomycota</taxon>
        <taxon>Pezizomycotina</taxon>
        <taxon>Sordariomycetes</taxon>
        <taxon>Xylariomycetidae</taxon>
        <taxon>Amphisphaeriales</taxon>
        <taxon>Sporocadaceae</taxon>
        <taxon>Pestalotiopsis</taxon>
    </lineage>
</organism>
<gene>
    <name evidence="4" type="ORF">PFICI_13051</name>
</gene>
<evidence type="ECO:0000313" key="4">
    <source>
        <dbReference type="EMBL" id="ETS74567.1"/>
    </source>
</evidence>
<reference evidence="5" key="1">
    <citation type="journal article" date="2015" name="BMC Genomics">
        <title>Genomic and transcriptomic analysis of the endophytic fungus Pestalotiopsis fici reveals its lifestyle and high potential for synthesis of natural products.</title>
        <authorList>
            <person name="Wang X."/>
            <person name="Zhang X."/>
            <person name="Liu L."/>
            <person name="Xiang M."/>
            <person name="Wang W."/>
            <person name="Sun X."/>
            <person name="Che Y."/>
            <person name="Guo L."/>
            <person name="Liu G."/>
            <person name="Guo L."/>
            <person name="Wang C."/>
            <person name="Yin W.B."/>
            <person name="Stadler M."/>
            <person name="Zhang X."/>
            <person name="Liu X."/>
        </authorList>
    </citation>
    <scope>NUCLEOTIDE SEQUENCE [LARGE SCALE GENOMIC DNA]</scope>
    <source>
        <strain evidence="5">W106-1 / CGMCC3.15140</strain>
    </source>
</reference>
<dbReference type="RefSeq" id="XP_007839823.1">
    <property type="nucleotide sequence ID" value="XM_007841632.1"/>
</dbReference>
<dbReference type="HOGENOM" id="CLU_060156_0_0_1"/>
<dbReference type="Proteomes" id="UP000030651">
    <property type="component" value="Unassembled WGS sequence"/>
</dbReference>
<dbReference type="InterPro" id="IPR002110">
    <property type="entry name" value="Ankyrin_rpt"/>
</dbReference>
<dbReference type="PANTHER" id="PTHR24178">
    <property type="entry name" value="MOLTING PROTEIN MLT-4"/>
    <property type="match status" value="1"/>
</dbReference>
<dbReference type="PROSITE" id="PS50297">
    <property type="entry name" value="ANK_REP_REGION"/>
    <property type="match status" value="1"/>
</dbReference>
<dbReference type="OrthoDB" id="341259at2759"/>
<dbReference type="EMBL" id="KI912119">
    <property type="protein sequence ID" value="ETS74567.1"/>
    <property type="molecule type" value="Genomic_DNA"/>
</dbReference>
<dbReference type="AlphaFoldDB" id="W3WN22"/>
<name>W3WN22_PESFW</name>
<evidence type="ECO:0000256" key="3">
    <source>
        <dbReference type="PROSITE-ProRule" id="PRU00023"/>
    </source>
</evidence>
<dbReference type="InterPro" id="IPR036770">
    <property type="entry name" value="Ankyrin_rpt-contain_sf"/>
</dbReference>
<proteinExistence type="predicted"/>
<evidence type="ECO:0000256" key="1">
    <source>
        <dbReference type="ARBA" id="ARBA00022737"/>
    </source>
</evidence>
<dbReference type="Pfam" id="PF12796">
    <property type="entry name" value="Ank_2"/>
    <property type="match status" value="1"/>
</dbReference>
<feature type="repeat" description="ANK" evidence="3">
    <location>
        <begin position="234"/>
        <end position="268"/>
    </location>
</feature>
<protein>
    <submittedName>
        <fullName evidence="4">Uncharacterized protein</fullName>
    </submittedName>
</protein>
<keyword evidence="1" id="KW-0677">Repeat</keyword>
<dbReference type="eggNOG" id="ENOG502TE7C">
    <property type="taxonomic scope" value="Eukaryota"/>
</dbReference>
<keyword evidence="5" id="KW-1185">Reference proteome</keyword>
<dbReference type="KEGG" id="pfy:PFICI_13051"/>
<dbReference type="PROSITE" id="PS50088">
    <property type="entry name" value="ANK_REPEAT"/>
    <property type="match status" value="1"/>
</dbReference>
<evidence type="ECO:0000313" key="5">
    <source>
        <dbReference type="Proteomes" id="UP000030651"/>
    </source>
</evidence>
<accession>W3WN22</accession>
<dbReference type="GeneID" id="19278064"/>
<dbReference type="SMART" id="SM00248">
    <property type="entry name" value="ANK"/>
    <property type="match status" value="5"/>
</dbReference>
<evidence type="ECO:0000256" key="2">
    <source>
        <dbReference type="ARBA" id="ARBA00023043"/>
    </source>
</evidence>
<dbReference type="InParanoid" id="W3WN22"/>
<keyword evidence="2 3" id="KW-0040">ANK repeat</keyword>
<sequence length="387" mass="43409">MASLGTLPVELLHVIAECVSTRANFDNDDYYRSRLIQNDLAALARTNRRFHQVFNPLLYRRDREDVSYALSWAITRSCYPTLEKALSFGYDLNNQLCNCDHATRVLPIDAALRQESYGVLKWLLEHGVNLDFGTVEDLELGGSEKIQRVSDHNTSALHQLLEDDPNEEVALMLLDHGACVYFGRKSSSSISTDESQGLLYTDTALHLAAYEGVPNVVERLIVDGVISVDCKDLMGYTALHQIVSKSASRANIIEMLLRHGADPHTKANGGTKAIMTAIEDGHVENVLALIQAMADPSSSDAAAQPWSHLFLYLILEGLSRRLESHEPADEFEDWEEIKMVIAKLIEHGADFNRPPPPNYIPEDVFGKSILQEFHKFWLNLFHHNVVS</sequence>
<dbReference type="Gene3D" id="1.25.40.20">
    <property type="entry name" value="Ankyrin repeat-containing domain"/>
    <property type="match status" value="2"/>
</dbReference>